<protein>
    <recommendedName>
        <fullName evidence="2">Luciferase-like domain-containing protein</fullName>
    </recommendedName>
</protein>
<name>A0A7I7UUK5_MYCPV</name>
<evidence type="ECO:0000256" key="1">
    <source>
        <dbReference type="ARBA" id="ARBA00023002"/>
    </source>
</evidence>
<dbReference type="InterPro" id="IPR011251">
    <property type="entry name" value="Luciferase-like_dom"/>
</dbReference>
<accession>A0A7I7UUK5</accession>
<evidence type="ECO:0000259" key="2">
    <source>
        <dbReference type="Pfam" id="PF00296"/>
    </source>
</evidence>
<dbReference type="InterPro" id="IPR050564">
    <property type="entry name" value="F420-G6PD/mer"/>
</dbReference>
<dbReference type="EMBL" id="AP022599">
    <property type="protein sequence ID" value="BBY83746.1"/>
    <property type="molecule type" value="Genomic_DNA"/>
</dbReference>
<keyword evidence="4" id="KW-1185">Reference proteome</keyword>
<evidence type="ECO:0000313" key="3">
    <source>
        <dbReference type="EMBL" id="BBY83746.1"/>
    </source>
</evidence>
<dbReference type="Gene3D" id="3.20.20.30">
    <property type="entry name" value="Luciferase-like domain"/>
    <property type="match status" value="1"/>
</dbReference>
<dbReference type="PANTHER" id="PTHR43244:SF1">
    <property type="entry name" value="5,10-METHYLENETETRAHYDROMETHANOPTERIN REDUCTASE"/>
    <property type="match status" value="1"/>
</dbReference>
<feature type="domain" description="Luciferase-like" evidence="2">
    <location>
        <begin position="16"/>
        <end position="352"/>
    </location>
</feature>
<proteinExistence type="predicted"/>
<dbReference type="GO" id="GO:0016705">
    <property type="term" value="F:oxidoreductase activity, acting on paired donors, with incorporation or reduction of molecular oxygen"/>
    <property type="evidence" value="ECO:0007669"/>
    <property type="project" value="InterPro"/>
</dbReference>
<organism evidence="3 4">
    <name type="scientific">Mycolicibacterium pulveris</name>
    <name type="common">Mycobacterium pulveris</name>
    <dbReference type="NCBI Taxonomy" id="36813"/>
    <lineage>
        <taxon>Bacteria</taxon>
        <taxon>Bacillati</taxon>
        <taxon>Actinomycetota</taxon>
        <taxon>Actinomycetes</taxon>
        <taxon>Mycobacteriales</taxon>
        <taxon>Mycobacteriaceae</taxon>
        <taxon>Mycolicibacterium</taxon>
    </lineage>
</organism>
<gene>
    <name evidence="3" type="ORF">MPUL_49040</name>
</gene>
<dbReference type="AlphaFoldDB" id="A0A7I7UUK5"/>
<evidence type="ECO:0000313" key="4">
    <source>
        <dbReference type="Proteomes" id="UP000467252"/>
    </source>
</evidence>
<reference evidence="3 4" key="1">
    <citation type="journal article" date="2019" name="Emerg. Microbes Infect.">
        <title>Comprehensive subspecies identification of 175 nontuberculous mycobacteria species based on 7547 genomic profiles.</title>
        <authorList>
            <person name="Matsumoto Y."/>
            <person name="Kinjo T."/>
            <person name="Motooka D."/>
            <person name="Nabeya D."/>
            <person name="Jung N."/>
            <person name="Uechi K."/>
            <person name="Horii T."/>
            <person name="Iida T."/>
            <person name="Fujita J."/>
            <person name="Nakamura S."/>
        </authorList>
    </citation>
    <scope>NUCLEOTIDE SEQUENCE [LARGE SCALE GENOMIC DNA]</scope>
    <source>
        <strain evidence="3 4">JCM 6370</strain>
    </source>
</reference>
<dbReference type="Proteomes" id="UP000467252">
    <property type="component" value="Chromosome"/>
</dbReference>
<dbReference type="SUPFAM" id="SSF51679">
    <property type="entry name" value="Bacterial luciferase-like"/>
    <property type="match status" value="1"/>
</dbReference>
<dbReference type="InterPro" id="IPR036661">
    <property type="entry name" value="Luciferase-like_sf"/>
</dbReference>
<dbReference type="Pfam" id="PF00296">
    <property type="entry name" value="Bac_luciferase"/>
    <property type="match status" value="1"/>
</dbReference>
<sequence length="401" mass="45326">MKPSKLTYLSNMWTPGGDAAGECIRQAQTIEELGYVNLNWTDQTQTWQFRAGWRPDLIPYAAVMPDHDAWFDTLTLGAAVLARTERIMLSTIIDSYRRPASVLAQALNSLDQIGHGRFLVAIGTGEDKQFEPYGMSRLEPRNTRLEDFIQTTRALMLSDKPVTRDSQYNPLRDALVGLPTYHPDRTLPIIIVGGGPRVMKIIGRSADGWGTYLPGSMADELEPFEESIARMRASAVEHDRDPEALLLPVGAEVVMLCEDADQVQRCYDSVYTRMSVMNLTPTGADWKRWGGRHPIGDDWALSVTHRSTKFTLDEVQDYCAKVRPEDIDHMIYIGTPEEVAAKSIKWYGAMGVQELPQILHWDKATFVCPELAEIGPSGKPRWHDLHLRYLERLRELLALRT</sequence>
<keyword evidence="1" id="KW-0560">Oxidoreductase</keyword>
<dbReference type="PANTHER" id="PTHR43244">
    <property type="match status" value="1"/>
</dbReference>
<dbReference type="RefSeq" id="WP_163904835.1">
    <property type="nucleotide sequence ID" value="NZ_AP022599.1"/>
</dbReference>